<dbReference type="EMBL" id="CP001681">
    <property type="protein sequence ID" value="ACU05465.1"/>
    <property type="molecule type" value="Genomic_DNA"/>
</dbReference>
<dbReference type="PANTHER" id="PTHR31157">
    <property type="entry name" value="SCP DOMAIN-CONTAINING PROTEIN"/>
    <property type="match status" value="1"/>
</dbReference>
<feature type="domain" description="SCP" evidence="1">
    <location>
        <begin position="114"/>
        <end position="221"/>
    </location>
</feature>
<dbReference type="InterPro" id="IPR035940">
    <property type="entry name" value="CAP_sf"/>
</dbReference>
<dbReference type="STRING" id="485917.Phep_3270"/>
<dbReference type="InterPro" id="IPR014044">
    <property type="entry name" value="CAP_dom"/>
</dbReference>
<dbReference type="eggNOG" id="COG2340">
    <property type="taxonomic scope" value="Bacteria"/>
</dbReference>
<dbReference type="HOGENOM" id="CLU_085385_0_0_10"/>
<dbReference type="PANTHER" id="PTHR31157:SF1">
    <property type="entry name" value="SCP DOMAIN-CONTAINING PROTEIN"/>
    <property type="match status" value="1"/>
</dbReference>
<dbReference type="OrthoDB" id="7550377at2"/>
<sequence>MKFLSIVLISFFSVFIPVSIKAQRADAWTKDELKMANTAGNAPYLSGEEKDIVIYMNLVRMDGERFFNTFLQDFIDDYNEQMKQYSNYERLKVNRNDSYYKSLKNDLKNIKLLPAFWPDEALSWVAKQHARDLNKNNFAAHNSSDGRTMKDRIGKMYPKKSNGENLAFGFSTGLGNVCMLLLDKGVPDLGHRKLILNTSYQLNTIGVSIQPHKTYRYCAVIDFVSLPH</sequence>
<evidence type="ECO:0000313" key="2">
    <source>
        <dbReference type="EMBL" id="ACU05465.1"/>
    </source>
</evidence>
<accession>C6Y422</accession>
<evidence type="ECO:0000259" key="1">
    <source>
        <dbReference type="Pfam" id="PF00188"/>
    </source>
</evidence>
<organism evidence="2 3">
    <name type="scientific">Pedobacter heparinus (strain ATCC 13125 / DSM 2366 / CIP 104194 / JCM 7457 / NBRC 12017 / NCIMB 9290 / NRRL B-14731 / HIM 762-3)</name>
    <dbReference type="NCBI Taxonomy" id="485917"/>
    <lineage>
        <taxon>Bacteria</taxon>
        <taxon>Pseudomonadati</taxon>
        <taxon>Bacteroidota</taxon>
        <taxon>Sphingobacteriia</taxon>
        <taxon>Sphingobacteriales</taxon>
        <taxon>Sphingobacteriaceae</taxon>
        <taxon>Pedobacter</taxon>
    </lineage>
</organism>
<evidence type="ECO:0000313" key="3">
    <source>
        <dbReference type="Proteomes" id="UP000000852"/>
    </source>
</evidence>
<keyword evidence="3" id="KW-1185">Reference proteome</keyword>
<gene>
    <name evidence="2" type="ordered locus">Phep_3270</name>
</gene>
<dbReference type="Pfam" id="PF00188">
    <property type="entry name" value="CAP"/>
    <property type="match status" value="1"/>
</dbReference>
<protein>
    <submittedName>
        <fullName evidence="2">Allergen V5/TPX-1 family protein</fullName>
    </submittedName>
</protein>
<reference evidence="2 3" key="1">
    <citation type="journal article" date="2009" name="Stand. Genomic Sci.">
        <title>Complete genome sequence of Pedobacter heparinus type strain (HIM 762-3).</title>
        <authorList>
            <person name="Han C."/>
            <person name="Spring S."/>
            <person name="Lapidus A."/>
            <person name="Del Rio T.G."/>
            <person name="Tice H."/>
            <person name="Copeland A."/>
            <person name="Cheng J.F."/>
            <person name="Lucas S."/>
            <person name="Chen F."/>
            <person name="Nolan M."/>
            <person name="Bruce D."/>
            <person name="Goodwin L."/>
            <person name="Pitluck S."/>
            <person name="Ivanova N."/>
            <person name="Mavromatis K."/>
            <person name="Mikhailova N."/>
            <person name="Pati A."/>
            <person name="Chen A."/>
            <person name="Palaniappan K."/>
            <person name="Land M."/>
            <person name="Hauser L."/>
            <person name="Chang Y.J."/>
            <person name="Jeffries C.C."/>
            <person name="Saunders E."/>
            <person name="Chertkov O."/>
            <person name="Brettin T."/>
            <person name="Goker M."/>
            <person name="Rohde M."/>
            <person name="Bristow J."/>
            <person name="Eisen J.A."/>
            <person name="Markowitz V."/>
            <person name="Hugenholtz P."/>
            <person name="Kyrpides N.C."/>
            <person name="Klenk H.P."/>
            <person name="Detter J.C."/>
        </authorList>
    </citation>
    <scope>NUCLEOTIDE SEQUENCE [LARGE SCALE GENOMIC DNA]</scope>
    <source>
        <strain evidence="3">ATCC 13125 / DSM 2366 / CIP 104194 / JCM 7457 / NBRC 12017 / NCIMB 9290 / NRRL B-14731 / HIM 762-3</strain>
    </source>
</reference>
<name>C6Y422_PEDHD</name>
<dbReference type="KEGG" id="phe:Phep_3270"/>
<dbReference type="Proteomes" id="UP000000852">
    <property type="component" value="Chromosome"/>
</dbReference>
<dbReference type="RefSeq" id="WP_015809074.1">
    <property type="nucleotide sequence ID" value="NC_013061.1"/>
</dbReference>
<proteinExistence type="predicted"/>
<dbReference type="Gene3D" id="3.40.33.10">
    <property type="entry name" value="CAP"/>
    <property type="match status" value="1"/>
</dbReference>
<dbReference type="SUPFAM" id="SSF55797">
    <property type="entry name" value="PR-1-like"/>
    <property type="match status" value="1"/>
</dbReference>
<dbReference type="CDD" id="cd05379">
    <property type="entry name" value="CAP_bacterial"/>
    <property type="match status" value="1"/>
</dbReference>
<dbReference type="AlphaFoldDB" id="C6Y422"/>